<dbReference type="RefSeq" id="WP_026063559.1">
    <property type="nucleotide sequence ID" value="NZ_CP012508.1"/>
</dbReference>
<dbReference type="InterPro" id="IPR046342">
    <property type="entry name" value="CBS_dom_sf"/>
</dbReference>
<dbReference type="SMART" id="SM00116">
    <property type="entry name" value="CBS"/>
    <property type="match status" value="2"/>
</dbReference>
<dbReference type="PROSITE" id="PS51371">
    <property type="entry name" value="CBS"/>
    <property type="match status" value="2"/>
</dbReference>
<dbReference type="InterPro" id="IPR000644">
    <property type="entry name" value="CBS_dom"/>
</dbReference>
<dbReference type="PANTHER" id="PTHR43080">
    <property type="entry name" value="CBS DOMAIN-CONTAINING PROTEIN CBSX3, MITOCHONDRIAL"/>
    <property type="match status" value="1"/>
</dbReference>
<evidence type="ECO:0000256" key="2">
    <source>
        <dbReference type="PROSITE-ProRule" id="PRU00703"/>
    </source>
</evidence>
<evidence type="ECO:0000256" key="1">
    <source>
        <dbReference type="ARBA" id="ARBA00023122"/>
    </source>
</evidence>
<sequence length="139" mass="16025">MKHSIPISKIMNTDLITVNENNKFSELRSIMEKNGINHLPVMENRKITGIISYKDVLKTSFSDRYTNQQESDQLLDYSMAITDFMTKELFTIKETDTVKHATQMLVEKKFNALPVVDNNANLVGIITLHDLLVFLLDQY</sequence>
<organism evidence="4 5">
    <name type="scientific">Piscirickettsia salmonis</name>
    <dbReference type="NCBI Taxonomy" id="1238"/>
    <lineage>
        <taxon>Bacteria</taxon>
        <taxon>Pseudomonadati</taxon>
        <taxon>Pseudomonadota</taxon>
        <taxon>Gammaproteobacteria</taxon>
        <taxon>Thiotrichales</taxon>
        <taxon>Piscirickettsiaceae</taxon>
        <taxon>Piscirickettsia</taxon>
    </lineage>
</organism>
<accession>A0AAC8ZN21</accession>
<keyword evidence="1 2" id="KW-0129">CBS domain</keyword>
<reference evidence="4 5" key="1">
    <citation type="journal article" date="2014" name="Genome Announc.">
        <title>Comparative Genome Analysis of Two Isolates of the Fish Pathogen Piscirickettsia salmonis from Different Hosts Reveals Major Differences in Virulence-Associated Secretion Systems.</title>
        <authorList>
            <person name="Bohle H."/>
            <person name="Henriquez P."/>
            <person name="Grothusen H."/>
            <person name="Navas E."/>
            <person name="Sandoval A."/>
            <person name="Bustamante F."/>
            <person name="Bustos P."/>
            <person name="Mancilla M."/>
        </authorList>
    </citation>
    <scope>NUCLEOTIDE SEQUENCE [LARGE SCALE GENOMIC DNA]</scope>
    <source>
        <strain evidence="5">B1-32597</strain>
    </source>
</reference>
<proteinExistence type="predicted"/>
<feature type="domain" description="CBS" evidence="3">
    <location>
        <begin position="85"/>
        <end position="139"/>
    </location>
</feature>
<evidence type="ECO:0000259" key="3">
    <source>
        <dbReference type="PROSITE" id="PS51371"/>
    </source>
</evidence>
<dbReference type="InterPro" id="IPR051257">
    <property type="entry name" value="Diverse_CBS-Domain"/>
</dbReference>
<dbReference type="SUPFAM" id="SSF54631">
    <property type="entry name" value="CBS-domain pair"/>
    <property type="match status" value="1"/>
</dbReference>
<feature type="domain" description="CBS" evidence="3">
    <location>
        <begin position="11"/>
        <end position="66"/>
    </location>
</feature>
<evidence type="ECO:0000313" key="5">
    <source>
        <dbReference type="Proteomes" id="UP000029558"/>
    </source>
</evidence>
<name>A0AAC8ZN21_PISSA</name>
<dbReference type="Proteomes" id="UP000029558">
    <property type="component" value="Chromosome"/>
</dbReference>
<dbReference type="Gene3D" id="3.10.580.10">
    <property type="entry name" value="CBS-domain"/>
    <property type="match status" value="1"/>
</dbReference>
<gene>
    <name evidence="4" type="ORF">KU39_37</name>
</gene>
<protein>
    <submittedName>
        <fullName evidence="4">CBS domain protein</fullName>
    </submittedName>
</protein>
<dbReference type="Pfam" id="PF00571">
    <property type="entry name" value="CBS"/>
    <property type="match status" value="2"/>
</dbReference>
<evidence type="ECO:0000313" key="4">
    <source>
        <dbReference type="EMBL" id="ALB21225.1"/>
    </source>
</evidence>
<dbReference type="EMBL" id="CP012508">
    <property type="protein sequence ID" value="ALB21225.1"/>
    <property type="molecule type" value="Genomic_DNA"/>
</dbReference>
<dbReference type="PANTHER" id="PTHR43080:SF2">
    <property type="entry name" value="CBS DOMAIN-CONTAINING PROTEIN"/>
    <property type="match status" value="1"/>
</dbReference>
<dbReference type="AlphaFoldDB" id="A0AAC8ZN21"/>